<reference evidence="2" key="4">
    <citation type="submission" date="2015-06" db="UniProtKB">
        <authorList>
            <consortium name="EnsemblFungi"/>
        </authorList>
    </citation>
    <scope>IDENTIFICATION</scope>
</reference>
<evidence type="ECO:0000313" key="1">
    <source>
        <dbReference type="EMBL" id="KDE07776.1"/>
    </source>
</evidence>
<dbReference type="EnsemblFungi" id="MVLG_02045T0">
    <property type="protein sequence ID" value="MVLG_02045T0"/>
    <property type="gene ID" value="MVLG_02045"/>
</dbReference>
<gene>
    <name evidence="1" type="ORF">MVLG_02045</name>
</gene>
<reference evidence="1" key="2">
    <citation type="submission" date="2010-11" db="EMBL/GenBank/DDBJ databases">
        <authorList>
            <consortium name="The Broad Institute Genome Sequencing Platform"/>
            <person name="Earl A."/>
            <person name="Ward D."/>
            <person name="Feldgarden M."/>
            <person name="Gevers D."/>
            <person name="Butler R."/>
            <person name="Young S.K."/>
            <person name="Zeng Q."/>
            <person name="Gargeya S."/>
            <person name="Fitzgerald M."/>
            <person name="Haas B."/>
            <person name="Abouelleil A."/>
            <person name="Alvarado L."/>
            <person name="Arachchi H.M."/>
            <person name="Berlin A."/>
            <person name="Brown A."/>
            <person name="Chapman S.B."/>
            <person name="Chen Z."/>
            <person name="Dunbar C."/>
            <person name="Freedman E."/>
            <person name="Gearin G."/>
            <person name="Gellesch M."/>
            <person name="Goldberg J."/>
            <person name="Griggs A."/>
            <person name="Gujja S."/>
            <person name="Heilman E."/>
            <person name="Heiman D."/>
            <person name="Howarth C."/>
            <person name="Larson L."/>
            <person name="Lui A."/>
            <person name="MacDonald P.J.P."/>
            <person name="Mehta T."/>
            <person name="Montmayeur A."/>
            <person name="Murphy C."/>
            <person name="Neiman D."/>
            <person name="Pearson M."/>
            <person name="Priest M."/>
            <person name="Roberts A."/>
            <person name="Saif S."/>
            <person name="Shea T."/>
            <person name="Shenoy N."/>
            <person name="Sisk P."/>
            <person name="Stolte C."/>
            <person name="Sykes S."/>
            <person name="White J."/>
            <person name="Yandava C."/>
            <person name="Wortman J."/>
            <person name="Nusbaum C."/>
            <person name="Birren B."/>
        </authorList>
    </citation>
    <scope>NUCLEOTIDE SEQUENCE</scope>
    <source>
        <strain evidence="1">P1A1 Lamole</strain>
    </source>
</reference>
<dbReference type="HOGENOM" id="CLU_2814348_0_0_1"/>
<proteinExistence type="predicted"/>
<accession>U5H3Z3</accession>
<protein>
    <submittedName>
        <fullName evidence="1 2">Uncharacterized protein</fullName>
    </submittedName>
</protein>
<reference evidence="3" key="1">
    <citation type="submission" date="2010-11" db="EMBL/GenBank/DDBJ databases">
        <title>The genome sequence of Microbotryum violaceum strain p1A1 Lamole.</title>
        <authorList>
            <person name="Cuomo C."/>
            <person name="Perlin M."/>
            <person name="Young S.K."/>
            <person name="Zeng Q."/>
            <person name="Gargeya S."/>
            <person name="Alvarado L."/>
            <person name="Berlin A."/>
            <person name="Chapman S.B."/>
            <person name="Chen Z."/>
            <person name="Freedman E."/>
            <person name="Gellesch M."/>
            <person name="Goldberg J."/>
            <person name="Griggs A."/>
            <person name="Gujja S."/>
            <person name="Heilman E."/>
            <person name="Heiman D."/>
            <person name="Howarth C."/>
            <person name="Mehta T."/>
            <person name="Neiman D."/>
            <person name="Pearson M."/>
            <person name="Roberts A."/>
            <person name="Saif S."/>
            <person name="Shea T."/>
            <person name="Shenoy N."/>
            <person name="Sisk P."/>
            <person name="Stolte C."/>
            <person name="Sykes S."/>
            <person name="White J."/>
            <person name="Yandava C."/>
            <person name="Haas B."/>
            <person name="Nusbaum C."/>
            <person name="Birren B."/>
        </authorList>
    </citation>
    <scope>NUCLEOTIDE SEQUENCE [LARGE SCALE GENOMIC DNA]</scope>
    <source>
        <strain evidence="3">p1A1 Lamole</strain>
    </source>
</reference>
<dbReference type="EMBL" id="GL541656">
    <property type="protein sequence ID" value="KDE07776.1"/>
    <property type="molecule type" value="Genomic_DNA"/>
</dbReference>
<dbReference type="EMBL" id="AEIJ01000209">
    <property type="status" value="NOT_ANNOTATED_CDS"/>
    <property type="molecule type" value="Genomic_DNA"/>
</dbReference>
<dbReference type="STRING" id="683840.U5H3Z3"/>
<dbReference type="InParanoid" id="U5H3Z3"/>
<evidence type="ECO:0000313" key="3">
    <source>
        <dbReference type="Proteomes" id="UP000017200"/>
    </source>
</evidence>
<dbReference type="Proteomes" id="UP000017200">
    <property type="component" value="Unassembled WGS sequence"/>
</dbReference>
<name>U5H3Z3_USTV1</name>
<reference evidence="1 3" key="3">
    <citation type="journal article" date="2015" name="BMC Genomics">
        <title>Sex and parasites: genomic and transcriptomic analysis of Microbotryum lychnidis-dioicae, the biotrophic and plant-castrating anther smut fungus.</title>
        <authorList>
            <person name="Perlin M.H."/>
            <person name="Amselem J."/>
            <person name="Fontanillas E."/>
            <person name="Toh S.S."/>
            <person name="Chen Z."/>
            <person name="Goldberg J."/>
            <person name="Duplessis S."/>
            <person name="Henrissat B."/>
            <person name="Young S."/>
            <person name="Zeng Q."/>
            <person name="Aguileta G."/>
            <person name="Petit E."/>
            <person name="Badouin H."/>
            <person name="Andrews J."/>
            <person name="Razeeq D."/>
            <person name="Gabaldon T."/>
            <person name="Quesneville H."/>
            <person name="Giraud T."/>
            <person name="Hood M.E."/>
            <person name="Schultz D.J."/>
            <person name="Cuomo C.A."/>
        </authorList>
    </citation>
    <scope>NUCLEOTIDE SEQUENCE [LARGE SCALE GENOMIC DNA]</scope>
    <source>
        <strain evidence="1">P1A1 Lamole</strain>
        <strain evidence="3">p1A1 Lamole</strain>
    </source>
</reference>
<dbReference type="AlphaFoldDB" id="U5H3Z3"/>
<evidence type="ECO:0000313" key="2">
    <source>
        <dbReference type="EnsemblFungi" id="MVLG_02045T0"/>
    </source>
</evidence>
<organism evidence="1">
    <name type="scientific">Microbotryum lychnidis-dioicae (strain p1A1 Lamole / MvSl-1064)</name>
    <name type="common">Anther smut fungus</name>
    <dbReference type="NCBI Taxonomy" id="683840"/>
    <lineage>
        <taxon>Eukaryota</taxon>
        <taxon>Fungi</taxon>
        <taxon>Dikarya</taxon>
        <taxon>Basidiomycota</taxon>
        <taxon>Pucciniomycotina</taxon>
        <taxon>Microbotryomycetes</taxon>
        <taxon>Microbotryales</taxon>
        <taxon>Microbotryaceae</taxon>
        <taxon>Microbotryum</taxon>
    </lineage>
</organism>
<keyword evidence="3" id="KW-1185">Reference proteome</keyword>
<sequence>MSDLAMKDSVSSHEGDDHKGAVAAPLEVEHHGGIAGPLTSVEKTSSLFTVACAGFALISDGLQNKQV</sequence>